<gene>
    <name evidence="2" type="ORF">PVAP13_1NG442638</name>
</gene>
<dbReference type="EMBL" id="CM029038">
    <property type="protein sequence ID" value="KAG2653446.1"/>
    <property type="molecule type" value="Genomic_DNA"/>
</dbReference>
<feature type="region of interest" description="Disordered" evidence="1">
    <location>
        <begin position="48"/>
        <end position="158"/>
    </location>
</feature>
<proteinExistence type="predicted"/>
<feature type="compositionally biased region" description="Low complexity" evidence="1">
    <location>
        <begin position="48"/>
        <end position="59"/>
    </location>
</feature>
<reference evidence="2" key="1">
    <citation type="submission" date="2020-05" db="EMBL/GenBank/DDBJ databases">
        <title>WGS assembly of Panicum virgatum.</title>
        <authorList>
            <person name="Lovell J.T."/>
            <person name="Jenkins J."/>
            <person name="Shu S."/>
            <person name="Juenger T.E."/>
            <person name="Schmutz J."/>
        </authorList>
    </citation>
    <scope>NUCLEOTIDE SEQUENCE</scope>
    <source>
        <strain evidence="2">AP13</strain>
    </source>
</reference>
<keyword evidence="3" id="KW-1185">Reference proteome</keyword>
<feature type="region of interest" description="Disordered" evidence="1">
    <location>
        <begin position="249"/>
        <end position="279"/>
    </location>
</feature>
<dbReference type="AlphaFoldDB" id="A0A8T0X6E7"/>
<name>A0A8T0X6E7_PANVG</name>
<comment type="caution">
    <text evidence="2">The sequence shown here is derived from an EMBL/GenBank/DDBJ whole genome shotgun (WGS) entry which is preliminary data.</text>
</comment>
<evidence type="ECO:0000256" key="1">
    <source>
        <dbReference type="SAM" id="MobiDB-lite"/>
    </source>
</evidence>
<sequence length="318" mass="33242">MAEAGSFLYGKPPSGCGSCIAAAAVNQNQRKDLDALVSPCNRRAAALAMAAATEPSPATELPPPTTGRRCTPRRAVAHATGRTPPRPARAEGAAAAARARPCSPGWSGREGAVEAGEGERVRDEAGGRRGGADPPALAGRRPARRRRGAGGGGVQSISFLTPPVHRLTVSSPPPPVRRRSLHRAAVLVPPLHRAAVLVPPLHRASTRVPPHLHAAATAPLHHRAAHTLAAHATLTLAPPPAAAALLHRRHRLRRRSSNPARSRDTLERTPEPCTGHSFPPQGLHAKCSKNCLRSNFDVLTAVSSGYGGFIVQACVFTS</sequence>
<organism evidence="2 3">
    <name type="scientific">Panicum virgatum</name>
    <name type="common">Blackwell switchgrass</name>
    <dbReference type="NCBI Taxonomy" id="38727"/>
    <lineage>
        <taxon>Eukaryota</taxon>
        <taxon>Viridiplantae</taxon>
        <taxon>Streptophyta</taxon>
        <taxon>Embryophyta</taxon>
        <taxon>Tracheophyta</taxon>
        <taxon>Spermatophyta</taxon>
        <taxon>Magnoliopsida</taxon>
        <taxon>Liliopsida</taxon>
        <taxon>Poales</taxon>
        <taxon>Poaceae</taxon>
        <taxon>PACMAD clade</taxon>
        <taxon>Panicoideae</taxon>
        <taxon>Panicodae</taxon>
        <taxon>Paniceae</taxon>
        <taxon>Panicinae</taxon>
        <taxon>Panicum</taxon>
        <taxon>Panicum sect. Hiantes</taxon>
    </lineage>
</organism>
<evidence type="ECO:0000313" key="3">
    <source>
        <dbReference type="Proteomes" id="UP000823388"/>
    </source>
</evidence>
<feature type="compositionally biased region" description="Basic and acidic residues" evidence="1">
    <location>
        <begin position="117"/>
        <end position="131"/>
    </location>
</feature>
<accession>A0A8T0X6E7</accession>
<dbReference type="Proteomes" id="UP000823388">
    <property type="component" value="Chromosome 1N"/>
</dbReference>
<evidence type="ECO:0000313" key="2">
    <source>
        <dbReference type="EMBL" id="KAG2653446.1"/>
    </source>
</evidence>
<protein>
    <submittedName>
        <fullName evidence="2">Uncharacterized protein</fullName>
    </submittedName>
</protein>
<feature type="compositionally biased region" description="Basic and acidic residues" evidence="1">
    <location>
        <begin position="261"/>
        <end position="270"/>
    </location>
</feature>
<feature type="compositionally biased region" description="Low complexity" evidence="1">
    <location>
        <begin position="90"/>
        <end position="101"/>
    </location>
</feature>